<dbReference type="GeneID" id="5489265"/>
<protein>
    <submittedName>
        <fullName evidence="1">Uncharacterized protein</fullName>
    </submittedName>
</protein>
<accession>A7EKA6</accession>
<dbReference type="KEGG" id="ssl:SS1G_05753"/>
<dbReference type="Proteomes" id="UP000001312">
    <property type="component" value="Unassembled WGS sequence"/>
</dbReference>
<evidence type="ECO:0000313" key="1">
    <source>
        <dbReference type="EMBL" id="EDO03272.1"/>
    </source>
</evidence>
<name>A7EKA6_SCLS1</name>
<proteinExistence type="predicted"/>
<keyword evidence="2" id="KW-1185">Reference proteome</keyword>
<dbReference type="HOGENOM" id="CLU_3088686_0_0_1"/>
<sequence length="52" mass="6173">MTNSLQVRDLSFLRSHAWHEHNAIRSISSGYDFLYTLLRTHTEHDMTRLEQG</sequence>
<dbReference type="InParanoid" id="A7EKA6"/>
<evidence type="ECO:0000313" key="2">
    <source>
        <dbReference type="Proteomes" id="UP000001312"/>
    </source>
</evidence>
<reference evidence="2" key="1">
    <citation type="journal article" date="2011" name="PLoS Genet.">
        <title>Genomic analysis of the necrotrophic fungal pathogens Sclerotinia sclerotiorum and Botrytis cinerea.</title>
        <authorList>
            <person name="Amselem J."/>
            <person name="Cuomo C.A."/>
            <person name="van Kan J.A."/>
            <person name="Viaud M."/>
            <person name="Benito E.P."/>
            <person name="Couloux A."/>
            <person name="Coutinho P.M."/>
            <person name="de Vries R.P."/>
            <person name="Dyer P.S."/>
            <person name="Fillinger S."/>
            <person name="Fournier E."/>
            <person name="Gout L."/>
            <person name="Hahn M."/>
            <person name="Kohn L."/>
            <person name="Lapalu N."/>
            <person name="Plummer K.M."/>
            <person name="Pradier J.M."/>
            <person name="Quevillon E."/>
            <person name="Sharon A."/>
            <person name="Simon A."/>
            <person name="ten Have A."/>
            <person name="Tudzynski B."/>
            <person name="Tudzynski P."/>
            <person name="Wincker P."/>
            <person name="Andrew M."/>
            <person name="Anthouard V."/>
            <person name="Beever R.E."/>
            <person name="Beffa R."/>
            <person name="Benoit I."/>
            <person name="Bouzid O."/>
            <person name="Brault B."/>
            <person name="Chen Z."/>
            <person name="Choquer M."/>
            <person name="Collemare J."/>
            <person name="Cotton P."/>
            <person name="Danchin E.G."/>
            <person name="Da Silva C."/>
            <person name="Gautier A."/>
            <person name="Giraud C."/>
            <person name="Giraud T."/>
            <person name="Gonzalez C."/>
            <person name="Grossetete S."/>
            <person name="Guldener U."/>
            <person name="Henrissat B."/>
            <person name="Howlett B.J."/>
            <person name="Kodira C."/>
            <person name="Kretschmer M."/>
            <person name="Lappartient A."/>
            <person name="Leroch M."/>
            <person name="Levis C."/>
            <person name="Mauceli E."/>
            <person name="Neuveglise C."/>
            <person name="Oeser B."/>
            <person name="Pearson M."/>
            <person name="Poulain J."/>
            <person name="Poussereau N."/>
            <person name="Quesneville H."/>
            <person name="Rascle C."/>
            <person name="Schumacher J."/>
            <person name="Segurens B."/>
            <person name="Sexton A."/>
            <person name="Silva E."/>
            <person name="Sirven C."/>
            <person name="Soanes D.M."/>
            <person name="Talbot N.J."/>
            <person name="Templeton M."/>
            <person name="Yandava C."/>
            <person name="Yarden O."/>
            <person name="Zeng Q."/>
            <person name="Rollins J.A."/>
            <person name="Lebrun M.H."/>
            <person name="Dickman M."/>
        </authorList>
    </citation>
    <scope>NUCLEOTIDE SEQUENCE [LARGE SCALE GENOMIC DNA]</scope>
    <source>
        <strain evidence="2">ATCC 18683 / 1980 / Ss-1</strain>
    </source>
</reference>
<gene>
    <name evidence="1" type="ORF">SS1G_05753</name>
</gene>
<organism evidence="1 2">
    <name type="scientific">Sclerotinia sclerotiorum (strain ATCC 18683 / 1980 / Ss-1)</name>
    <name type="common">White mold</name>
    <name type="synonym">Whetzelinia sclerotiorum</name>
    <dbReference type="NCBI Taxonomy" id="665079"/>
    <lineage>
        <taxon>Eukaryota</taxon>
        <taxon>Fungi</taxon>
        <taxon>Dikarya</taxon>
        <taxon>Ascomycota</taxon>
        <taxon>Pezizomycotina</taxon>
        <taxon>Leotiomycetes</taxon>
        <taxon>Helotiales</taxon>
        <taxon>Sclerotiniaceae</taxon>
        <taxon>Sclerotinia</taxon>
    </lineage>
</organism>
<dbReference type="AlphaFoldDB" id="A7EKA6"/>
<dbReference type="RefSeq" id="XP_001592831.1">
    <property type="nucleotide sequence ID" value="XM_001592781.1"/>
</dbReference>
<dbReference type="EMBL" id="CH476627">
    <property type="protein sequence ID" value="EDO03272.1"/>
    <property type="molecule type" value="Genomic_DNA"/>
</dbReference>